<accession>A0A0N9NMX1</accession>
<organism evidence="1">
    <name type="scientific">Pectobacterium carotovorum</name>
    <name type="common">Erwinia carotovora</name>
    <dbReference type="NCBI Taxonomy" id="554"/>
    <lineage>
        <taxon>Bacteria</taxon>
        <taxon>Pseudomonadati</taxon>
        <taxon>Pseudomonadota</taxon>
        <taxon>Gammaproteobacteria</taxon>
        <taxon>Enterobacterales</taxon>
        <taxon>Pectobacteriaceae</taxon>
        <taxon>Pectobacterium</taxon>
    </lineage>
</organism>
<reference evidence="1" key="2">
    <citation type="submission" date="2015-07" db="EMBL/GenBank/DDBJ databases">
        <authorList>
            <person name="Welte C."/>
            <person name="de Graaf R."/>
            <person name="van den Bosch T.J.M."/>
            <person name="Op den Camp H."/>
            <person name="van Dam N."/>
            <person name="Jetten M."/>
        </authorList>
    </citation>
    <scope>NUCLEOTIDE SEQUENCE</scope>
    <source>
        <plasmid evidence="1">Drgb3</plasmid>
    </source>
</reference>
<dbReference type="GO" id="GO:0006508">
    <property type="term" value="P:proteolysis"/>
    <property type="evidence" value="ECO:0007669"/>
    <property type="project" value="UniProtKB-KW"/>
</dbReference>
<keyword evidence="1" id="KW-0614">Plasmid</keyword>
<dbReference type="RefSeq" id="WP_228030179.1">
    <property type="nucleotide sequence ID" value="NZ_KT351734.1"/>
</dbReference>
<reference evidence="1" key="1">
    <citation type="journal article" date="2015" name="Environ. Microbiol.">
        <title>Plasmids from the gut microbiome of cabbage root fly larvae encode SaxA that catalyses the conversion of the plant toxin 2-phenylethyl isothiocyanate.</title>
        <authorList>
            <person name="Welte C.U."/>
            <person name="de Graaf R.M."/>
            <person name="van den Bosch T.J."/>
            <person name="Op den Camp H.J."/>
            <person name="van Dam N.M."/>
            <person name="Jetten M.S."/>
        </authorList>
    </citation>
    <scope>NUCLEOTIDE SEQUENCE</scope>
    <source>
        <plasmid evidence="1">Drgb3</plasmid>
    </source>
</reference>
<keyword evidence="1" id="KW-0378">Hydrolase</keyword>
<keyword evidence="1" id="KW-0645">Protease</keyword>
<evidence type="ECO:0000313" key="1">
    <source>
        <dbReference type="EMBL" id="ALG88580.1"/>
    </source>
</evidence>
<sequence>MRNNGNLTQKYNVMVWGETGCGKTALSTRVFLAQSDISQLKESYTAEDKERLAESIRKNCTIWYSLKPGDNDHGQ</sequence>
<geneLocation type="plasmid" evidence="1">
    <name>Drgb3</name>
</geneLocation>
<protein>
    <submittedName>
        <fullName evidence="1">ATP-dependent protease Clp ATPase subunit</fullName>
    </submittedName>
</protein>
<dbReference type="GO" id="GO:0008233">
    <property type="term" value="F:peptidase activity"/>
    <property type="evidence" value="ECO:0007669"/>
    <property type="project" value="UniProtKB-KW"/>
</dbReference>
<proteinExistence type="predicted"/>
<dbReference type="EMBL" id="KT351734">
    <property type="protein sequence ID" value="ALG88580.1"/>
    <property type="molecule type" value="Genomic_DNA"/>
</dbReference>
<dbReference type="AlphaFoldDB" id="A0A0N9NMX1"/>
<name>A0A0N9NMX1_PECCA</name>